<accession>A0A7K0BYD7</accession>
<organism evidence="6 7">
    <name type="scientific">Actinomadura macrotermitis</name>
    <dbReference type="NCBI Taxonomy" id="2585200"/>
    <lineage>
        <taxon>Bacteria</taxon>
        <taxon>Bacillati</taxon>
        <taxon>Actinomycetota</taxon>
        <taxon>Actinomycetes</taxon>
        <taxon>Streptosporangiales</taxon>
        <taxon>Thermomonosporaceae</taxon>
        <taxon>Actinomadura</taxon>
    </lineage>
</organism>
<evidence type="ECO:0000256" key="4">
    <source>
        <dbReference type="HAMAP-Rule" id="MF_01363"/>
    </source>
</evidence>
<evidence type="ECO:0000256" key="1">
    <source>
        <dbReference type="ARBA" id="ARBA00008563"/>
    </source>
</evidence>
<reference evidence="6 7" key="1">
    <citation type="submission" date="2019-10" db="EMBL/GenBank/DDBJ databases">
        <title>Actinomadura rubteroloni sp. nov. and Actinomadura macrotermitis sp. nov., isolated from the gut of fungus growing-termite Macrotermes natalensis.</title>
        <authorList>
            <person name="Benndorf R."/>
            <person name="Martin K."/>
            <person name="Kuefner M."/>
            <person name="De Beer W."/>
            <person name="Kaster A.-K."/>
            <person name="Vollmers J."/>
            <person name="Poulsen M."/>
            <person name="Beemelmanns C."/>
        </authorList>
    </citation>
    <scope>NUCLEOTIDE SEQUENCE [LARGE SCALE GENOMIC DNA]</scope>
    <source>
        <strain evidence="6 7">RB68</strain>
    </source>
</reference>
<comment type="caution">
    <text evidence="6">The sequence shown here is derived from an EMBL/GenBank/DDBJ whole genome shotgun (WGS) entry which is preliminary data.</text>
</comment>
<keyword evidence="4 5" id="KW-0694">RNA-binding</keyword>
<evidence type="ECO:0000313" key="6">
    <source>
        <dbReference type="EMBL" id="MQY06201.1"/>
    </source>
</evidence>
<dbReference type="PANTHER" id="PTHR21349">
    <property type="entry name" value="50S RIBOSOMAL PROTEIN L21"/>
    <property type="match status" value="1"/>
</dbReference>
<comment type="subunit">
    <text evidence="4">Part of the 50S ribosomal subunit. Contacts protein L20.</text>
</comment>
<comment type="function">
    <text evidence="4 5">This protein binds to 23S rRNA in the presence of protein L20.</text>
</comment>
<dbReference type="Proteomes" id="UP000487268">
    <property type="component" value="Unassembled WGS sequence"/>
</dbReference>
<comment type="similarity">
    <text evidence="1 4 5">Belongs to the bacterial ribosomal protein bL21 family.</text>
</comment>
<dbReference type="RefSeq" id="WP_328594543.1">
    <property type="nucleotide sequence ID" value="NZ_WEGH01000003.1"/>
</dbReference>
<dbReference type="InterPro" id="IPR001787">
    <property type="entry name" value="Ribosomal_bL21"/>
</dbReference>
<keyword evidence="4 5" id="KW-0699">rRNA-binding</keyword>
<dbReference type="AlphaFoldDB" id="A0A7K0BYD7"/>
<evidence type="ECO:0000256" key="3">
    <source>
        <dbReference type="ARBA" id="ARBA00023274"/>
    </source>
</evidence>
<dbReference type="Pfam" id="PF00829">
    <property type="entry name" value="Ribosomal_L21p"/>
    <property type="match status" value="1"/>
</dbReference>
<dbReference type="InterPro" id="IPR028909">
    <property type="entry name" value="bL21-like"/>
</dbReference>
<dbReference type="PANTHER" id="PTHR21349:SF0">
    <property type="entry name" value="LARGE RIBOSOMAL SUBUNIT PROTEIN BL21M"/>
    <property type="match status" value="1"/>
</dbReference>
<dbReference type="SUPFAM" id="SSF141091">
    <property type="entry name" value="L21p-like"/>
    <property type="match status" value="1"/>
</dbReference>
<name>A0A7K0BYD7_9ACTN</name>
<dbReference type="GO" id="GO:0006412">
    <property type="term" value="P:translation"/>
    <property type="evidence" value="ECO:0007669"/>
    <property type="project" value="UniProtKB-UniRule"/>
</dbReference>
<dbReference type="EMBL" id="WEGH01000003">
    <property type="protein sequence ID" value="MQY06201.1"/>
    <property type="molecule type" value="Genomic_DNA"/>
</dbReference>
<keyword evidence="3 4" id="KW-0687">Ribonucleoprotein</keyword>
<proteinExistence type="inferred from homology"/>
<dbReference type="InterPro" id="IPR036164">
    <property type="entry name" value="bL21-like_sf"/>
</dbReference>
<dbReference type="GO" id="GO:0005737">
    <property type="term" value="C:cytoplasm"/>
    <property type="evidence" value="ECO:0007669"/>
    <property type="project" value="UniProtKB-ARBA"/>
</dbReference>
<evidence type="ECO:0000313" key="7">
    <source>
        <dbReference type="Proteomes" id="UP000487268"/>
    </source>
</evidence>
<protein>
    <recommendedName>
        <fullName evidence="4">Large ribosomal subunit protein bL21</fullName>
    </recommendedName>
</protein>
<evidence type="ECO:0000256" key="2">
    <source>
        <dbReference type="ARBA" id="ARBA00022980"/>
    </source>
</evidence>
<keyword evidence="2 4" id="KW-0689">Ribosomal protein</keyword>
<dbReference type="GO" id="GO:0019843">
    <property type="term" value="F:rRNA binding"/>
    <property type="evidence" value="ECO:0007669"/>
    <property type="project" value="UniProtKB-UniRule"/>
</dbReference>
<dbReference type="GO" id="GO:0005840">
    <property type="term" value="C:ribosome"/>
    <property type="evidence" value="ECO:0007669"/>
    <property type="project" value="UniProtKB-KW"/>
</dbReference>
<dbReference type="GO" id="GO:0003735">
    <property type="term" value="F:structural constituent of ribosome"/>
    <property type="evidence" value="ECO:0007669"/>
    <property type="project" value="InterPro"/>
</dbReference>
<keyword evidence="7" id="KW-1185">Reference proteome</keyword>
<gene>
    <name evidence="4 6" type="primary">rplU</name>
    <name evidence="6" type="ORF">ACRB68_42870</name>
</gene>
<dbReference type="GO" id="GO:1990904">
    <property type="term" value="C:ribonucleoprotein complex"/>
    <property type="evidence" value="ECO:0007669"/>
    <property type="project" value="UniProtKB-KW"/>
</dbReference>
<dbReference type="HAMAP" id="MF_01363">
    <property type="entry name" value="Ribosomal_bL21"/>
    <property type="match status" value="1"/>
</dbReference>
<sequence>MYAIVRAGGRQEKVAVDDVLTVDKLSGEAGDTLKLQALLVVDGDNVVSKAADLAKYEITAEILGAVKGPKINIMHYRNKTGYKRRMGHRQPYTEVKITGIKAGK</sequence>
<evidence type="ECO:0000256" key="5">
    <source>
        <dbReference type="RuleBase" id="RU000562"/>
    </source>
</evidence>
<dbReference type="NCBIfam" id="TIGR00061">
    <property type="entry name" value="L21"/>
    <property type="match status" value="1"/>
</dbReference>